<evidence type="ECO:0000313" key="1">
    <source>
        <dbReference type="EMBL" id="MBU2713903.1"/>
    </source>
</evidence>
<name>A0ABS5ZIJ7_9GAMM</name>
<reference evidence="1 2" key="1">
    <citation type="submission" date="2021-04" db="EMBL/GenBank/DDBJ databases">
        <authorList>
            <person name="Pira H."/>
            <person name="Risdian C."/>
            <person name="Wink J."/>
        </authorList>
    </citation>
    <scope>NUCLEOTIDE SEQUENCE [LARGE SCALE GENOMIC DNA]</scope>
    <source>
        <strain evidence="1 2">WH53</strain>
    </source>
</reference>
<dbReference type="EMBL" id="JAGSOY010000117">
    <property type="protein sequence ID" value="MBU2713903.1"/>
    <property type="molecule type" value="Genomic_DNA"/>
</dbReference>
<gene>
    <name evidence="1" type="ORF">KCG35_22880</name>
</gene>
<evidence type="ECO:0000313" key="2">
    <source>
        <dbReference type="Proteomes" id="UP000690515"/>
    </source>
</evidence>
<feature type="non-terminal residue" evidence="1">
    <location>
        <position position="1"/>
    </location>
</feature>
<dbReference type="Proteomes" id="UP000690515">
    <property type="component" value="Unassembled WGS sequence"/>
</dbReference>
<accession>A0ABS5ZIJ7</accession>
<sequence>QGTANRRFFFHNAFIELLYLDNPNEINNDITKPTQLSERFISHKSTASPFGICFRPESNTTNKAVPFKSWEYRPTYLPETLKVDVGVAPITEPMWFFLSFSSRPDQQPAAKRQPMEHSVGFKKITSLHIFIPKDTYSEPALYANSTNGIDLVTDEKHIVEIGFDNQICQKSHNFMPTLPLVFKW</sequence>
<proteinExistence type="predicted"/>
<keyword evidence="2" id="KW-1185">Reference proteome</keyword>
<protein>
    <submittedName>
        <fullName evidence="1">Glyoxalase-like domain protein</fullName>
    </submittedName>
</protein>
<organism evidence="1 2">
    <name type="scientific">Zooshikella harenae</name>
    <dbReference type="NCBI Taxonomy" id="2827238"/>
    <lineage>
        <taxon>Bacteria</taxon>
        <taxon>Pseudomonadati</taxon>
        <taxon>Pseudomonadota</taxon>
        <taxon>Gammaproteobacteria</taxon>
        <taxon>Oceanospirillales</taxon>
        <taxon>Zooshikellaceae</taxon>
        <taxon>Zooshikella</taxon>
    </lineage>
</organism>
<comment type="caution">
    <text evidence="1">The sequence shown here is derived from an EMBL/GenBank/DDBJ whole genome shotgun (WGS) entry which is preliminary data.</text>
</comment>
<dbReference type="RefSeq" id="WP_215822179.1">
    <property type="nucleotide sequence ID" value="NZ_JAGSOY010000117.1"/>
</dbReference>